<evidence type="ECO:0000256" key="1">
    <source>
        <dbReference type="PROSITE-ProRule" id="PRU00473"/>
    </source>
</evidence>
<dbReference type="Gene3D" id="3.30.1330.60">
    <property type="entry name" value="OmpA-like domain"/>
    <property type="match status" value="1"/>
</dbReference>
<evidence type="ECO:0000256" key="3">
    <source>
        <dbReference type="SAM" id="MobiDB-lite"/>
    </source>
</evidence>
<keyword evidence="1" id="KW-0472">Membrane</keyword>
<dbReference type="PROSITE" id="PS51257">
    <property type="entry name" value="PROKAR_LIPOPROTEIN"/>
    <property type="match status" value="1"/>
</dbReference>
<dbReference type="AlphaFoldDB" id="A0A7M2WPT7"/>
<dbReference type="InterPro" id="IPR006665">
    <property type="entry name" value="OmpA-like"/>
</dbReference>
<accession>A0A7M2WPT7</accession>
<keyword evidence="6" id="KW-1185">Reference proteome</keyword>
<dbReference type="RefSeq" id="WP_206290319.1">
    <property type="nucleotide sequence ID" value="NZ_CP063458.1"/>
</dbReference>
<dbReference type="InterPro" id="IPR050330">
    <property type="entry name" value="Bact_OuterMem_StrucFunc"/>
</dbReference>
<dbReference type="InterPro" id="IPR036737">
    <property type="entry name" value="OmpA-like_sf"/>
</dbReference>
<reference evidence="5 6" key="1">
    <citation type="submission" date="2020-10" db="EMBL/GenBank/DDBJ databases">
        <title>Wide distribution of Phycisphaera-like planctomycetes from WD2101 soil group in peatlands and genome analysis of the first cultivated representative.</title>
        <authorList>
            <person name="Dedysh S.N."/>
            <person name="Beletsky A.V."/>
            <person name="Ivanova A."/>
            <person name="Kulichevskaya I.S."/>
            <person name="Suzina N.E."/>
            <person name="Philippov D.A."/>
            <person name="Rakitin A.L."/>
            <person name="Mardanov A.V."/>
            <person name="Ravin N.V."/>
        </authorList>
    </citation>
    <scope>NUCLEOTIDE SEQUENCE [LARGE SCALE GENOMIC DNA]</scope>
    <source>
        <strain evidence="5 6">M1803</strain>
    </source>
</reference>
<dbReference type="PANTHER" id="PTHR30329:SF21">
    <property type="entry name" value="LIPOPROTEIN YIAD-RELATED"/>
    <property type="match status" value="1"/>
</dbReference>
<protein>
    <submittedName>
        <fullName evidence="5">OmpA family protein</fullName>
    </submittedName>
</protein>
<keyword evidence="2" id="KW-0175">Coiled coil</keyword>
<dbReference type="CDD" id="cd07185">
    <property type="entry name" value="OmpA_C-like"/>
    <property type="match status" value="1"/>
</dbReference>
<dbReference type="PROSITE" id="PS51123">
    <property type="entry name" value="OMPA_2"/>
    <property type="match status" value="1"/>
</dbReference>
<organism evidence="5 6">
    <name type="scientific">Humisphaera borealis</name>
    <dbReference type="NCBI Taxonomy" id="2807512"/>
    <lineage>
        <taxon>Bacteria</taxon>
        <taxon>Pseudomonadati</taxon>
        <taxon>Planctomycetota</taxon>
        <taxon>Phycisphaerae</taxon>
        <taxon>Tepidisphaerales</taxon>
        <taxon>Tepidisphaeraceae</taxon>
        <taxon>Humisphaera</taxon>
    </lineage>
</organism>
<evidence type="ECO:0000313" key="6">
    <source>
        <dbReference type="Proteomes" id="UP000593765"/>
    </source>
</evidence>
<gene>
    <name evidence="5" type="ORF">IPV69_14075</name>
</gene>
<evidence type="ECO:0000256" key="2">
    <source>
        <dbReference type="SAM" id="Coils"/>
    </source>
</evidence>
<dbReference type="PANTHER" id="PTHR30329">
    <property type="entry name" value="STATOR ELEMENT OF FLAGELLAR MOTOR COMPLEX"/>
    <property type="match status" value="1"/>
</dbReference>
<feature type="region of interest" description="Disordered" evidence="3">
    <location>
        <begin position="285"/>
        <end position="310"/>
    </location>
</feature>
<evidence type="ECO:0000259" key="4">
    <source>
        <dbReference type="PROSITE" id="PS51123"/>
    </source>
</evidence>
<sequence length="310" mass="33357">MARMHHFAVLGLSFLALGTGCVSSEKYQAQRMRAEQSDAQLSAAEANLMSANAKAELTQGQVEKLRQYHESQETLIRNQGSQITELTRQLEEMNGKYQLAMSNIGKAGTSSLPIQLVSELTTFAQQNPDVVEFDEAKGLVKFKSDVTFSAGSAVVKPEAKTVIDKLAAILNGPMASQHELLVCGHTDNVPVSNPVTKKNGHLDNWYLSAHRAIAVSQELRTVGVQSNRMMVAGYADQKPVAANDSDANKARNRRVEVFILPTTVSGTPAPIAPSAPVTMKPVPAKPSLNKDITPIQGGRADVDRGAAINK</sequence>
<name>A0A7M2WPT7_9BACT</name>
<dbReference type="Pfam" id="PF00691">
    <property type="entry name" value="OmpA"/>
    <property type="match status" value="1"/>
</dbReference>
<dbReference type="SUPFAM" id="SSF103088">
    <property type="entry name" value="OmpA-like"/>
    <property type="match status" value="1"/>
</dbReference>
<proteinExistence type="predicted"/>
<feature type="coiled-coil region" evidence="2">
    <location>
        <begin position="34"/>
        <end position="103"/>
    </location>
</feature>
<feature type="domain" description="OmpA-like" evidence="4">
    <location>
        <begin position="135"/>
        <end position="263"/>
    </location>
</feature>
<dbReference type="Proteomes" id="UP000593765">
    <property type="component" value="Chromosome"/>
</dbReference>
<evidence type="ECO:0000313" key="5">
    <source>
        <dbReference type="EMBL" id="QOV87419.1"/>
    </source>
</evidence>
<dbReference type="KEGG" id="hbs:IPV69_14075"/>
<dbReference type="GO" id="GO:0016020">
    <property type="term" value="C:membrane"/>
    <property type="evidence" value="ECO:0007669"/>
    <property type="project" value="UniProtKB-UniRule"/>
</dbReference>
<dbReference type="EMBL" id="CP063458">
    <property type="protein sequence ID" value="QOV87419.1"/>
    <property type="molecule type" value="Genomic_DNA"/>
</dbReference>